<dbReference type="AlphaFoldDB" id="D3DG04"/>
<evidence type="ECO:0000313" key="1">
    <source>
        <dbReference type="EMBL" id="BAI68756.1"/>
    </source>
</evidence>
<gene>
    <name evidence="1" type="ordered locus">HTH_0289</name>
</gene>
<dbReference type="RefSeq" id="WP_012962939.1">
    <property type="nucleotide sequence ID" value="NC_013799.1"/>
</dbReference>
<sequence length="441" mass="52312">MKEYRLKEVSKAKHIILEKYFPAWARILKSKHQTLIYVDCFAGSGRYSSGEEGSPLIVARKANELIEKDKSMKFYLIFVEKNKKSAQELEKQLKSYERENVKIFVFNEDSHDFVPELLEKIPKNIPAFFFIDPYGHPLSIPVINKILSMQRKEILLNLMWYAINMHLNNPKAEQTINRMFGNTDWKNQNFIRKERENNFVEYFIRQVNAKYNFKFRIRFSPEDKVHGGENRTKYYLIHFANHERAILLMKEVMWTIGDEEGTFDYSASHQEILFSRTPTVEQLEDVPAHFIKSVFEVMNRAKHLTFQVLTKRSERLLEISKELEWTENIWMGVSVENSNYIYRINYLLQTPAKIKFISFEPLLGPIYEFPTKGIDWVIVGGESGPNARPMLKEWVMEIYRICRENNIPFFFKQWGGVSKRKNGRELNGKIYEEYPYAKKQG</sequence>
<proteinExistence type="predicted"/>
<dbReference type="OrthoDB" id="9787478at2"/>
<evidence type="ECO:0000313" key="2">
    <source>
        <dbReference type="Proteomes" id="UP000002574"/>
    </source>
</evidence>
<keyword evidence="2" id="KW-1185">Reference proteome</keyword>
<dbReference type="KEGG" id="hte:Hydth_0287"/>
<dbReference type="InterPro" id="IPR031009">
    <property type="entry name" value="Tcm_partner"/>
</dbReference>
<dbReference type="eggNOG" id="COG4422">
    <property type="taxonomic scope" value="Bacteria"/>
</dbReference>
<dbReference type="KEGG" id="hth:HTH_0289"/>
<reference evidence="1 2" key="1">
    <citation type="journal article" date="2010" name="J. Bacteriol.">
        <title>Complete genome sequence of the thermophilic, obligately chemolithoautotrophic hydrogen-oxidizing bacterium Hydrogenobacter thermophilus TK-6.</title>
        <authorList>
            <person name="Arai H."/>
            <person name="Kanbe H."/>
            <person name="Ishii M."/>
            <person name="Igarashi Y."/>
        </authorList>
    </citation>
    <scope>NUCLEOTIDE SEQUENCE [LARGE SCALE GENOMIC DNA]</scope>
    <source>
        <strain evidence="2">DSM 6534 / IAM 12695 / TK-6 [Tokyo]</strain>
    </source>
</reference>
<accession>D3DG04</accession>
<organism evidence="1 2">
    <name type="scientific">Hydrogenobacter thermophilus (strain DSM 6534 / IAM 12695 / TK-6)</name>
    <dbReference type="NCBI Taxonomy" id="608538"/>
    <lineage>
        <taxon>Bacteria</taxon>
        <taxon>Pseudomonadati</taxon>
        <taxon>Aquificota</taxon>
        <taxon>Aquificia</taxon>
        <taxon>Aquificales</taxon>
        <taxon>Aquificaceae</taxon>
        <taxon>Hydrogenobacter</taxon>
    </lineage>
</organism>
<dbReference type="EMBL" id="AP011112">
    <property type="protein sequence ID" value="BAI68756.1"/>
    <property type="molecule type" value="Genomic_DNA"/>
</dbReference>
<name>D3DG04_HYDTT</name>
<dbReference type="InterPro" id="IPR011101">
    <property type="entry name" value="DUF5131"/>
</dbReference>
<dbReference type="STRING" id="608538.HTH_0289"/>
<dbReference type="Pfam" id="PF07505">
    <property type="entry name" value="DUF5131"/>
    <property type="match status" value="1"/>
</dbReference>
<dbReference type="NCBIfam" id="TIGR04474">
    <property type="entry name" value="tcm_partner"/>
    <property type="match status" value="1"/>
</dbReference>
<dbReference type="Proteomes" id="UP000002574">
    <property type="component" value="Chromosome"/>
</dbReference>
<protein>
    <submittedName>
        <fullName evidence="1">Putative bacteriophage protein</fullName>
    </submittedName>
</protein>